<feature type="transmembrane region" description="Helical" evidence="7">
    <location>
        <begin position="107"/>
        <end position="127"/>
    </location>
</feature>
<dbReference type="InterPro" id="IPR020846">
    <property type="entry name" value="MFS_dom"/>
</dbReference>
<dbReference type="PANTHER" id="PTHR43791">
    <property type="entry name" value="PERMEASE-RELATED"/>
    <property type="match status" value="1"/>
</dbReference>
<comment type="caution">
    <text evidence="9">The sequence shown here is derived from an EMBL/GenBank/DDBJ whole genome shotgun (WGS) entry which is preliminary data.</text>
</comment>
<feature type="transmembrane region" description="Helical" evidence="7">
    <location>
        <begin position="305"/>
        <end position="325"/>
    </location>
</feature>
<reference evidence="9 10" key="1">
    <citation type="submission" date="2019-07" db="EMBL/GenBank/DDBJ databases">
        <title>The First High-Quality Draft Genome Sequence of the Causal Agent of the Current Panama Disease Epidemic.</title>
        <authorList>
            <person name="Warmington R.J."/>
            <person name="Kay W."/>
            <person name="Jeffries A."/>
            <person name="Bebber D."/>
            <person name="Moore K."/>
            <person name="Studholme D.J."/>
        </authorList>
    </citation>
    <scope>NUCLEOTIDE SEQUENCE [LARGE SCALE GENOMIC DNA]</scope>
    <source>
        <strain evidence="9 10">TR4</strain>
    </source>
</reference>
<evidence type="ECO:0000256" key="7">
    <source>
        <dbReference type="SAM" id="Phobius"/>
    </source>
</evidence>
<proteinExistence type="predicted"/>
<sequence length="521" mass="58589">MPYQPPNHFFILYIHYPQFVSDLTAAMKEDAAGSDKASVNIAEKTDNAKLSLAEGAGFSEADTKRLIRKIDWSIIPFVSLLYLLSFLDRTNIGNARLDTLELDLNMSGLMYNHALAIFFPFYIIAEIPSNMGMKRFRPWIWIPSMMVVWGICCTLMGIVHNYAGLLAARSFLGLAEGGLFPGIAYYITMWYRRHECGFRMAIFFSAATAAGIFGGFLARGIMEMRGLAGLAGWQWIFIIEGLLTVVLWPTALASFKLMADYPDRAKFITDAERKHIQERLMLDRSGLAEEFEMKYVWDAFKDWKIWVHMLIATGTFTGVYSYSLFLPTIIRDLGYSSTTAQLMSTPPYLVACFVCVVAGWWADHVQQRGIFMIVFITMAGLGLILLIAVRHSGVRYFGCFLLASGIFPSIPQGIAWNSNNIGGSLKRGVGIAMNVSCGNFGGIIASYLFMTKDAPRYFPGFGTLLGCQVMALILSIWMAIYLRRENARRDATHKDPSLYTEDEKQAEREKGDNATFFRYTI</sequence>
<dbReference type="InterPro" id="IPR011701">
    <property type="entry name" value="MFS"/>
</dbReference>
<feature type="transmembrane region" description="Helical" evidence="7">
    <location>
        <begin position="369"/>
        <end position="389"/>
    </location>
</feature>
<comment type="subcellular location">
    <subcellularLocation>
        <location evidence="1">Membrane</location>
        <topology evidence="1">Multi-pass membrane protein</topology>
    </subcellularLocation>
</comment>
<dbReference type="SUPFAM" id="SSF103473">
    <property type="entry name" value="MFS general substrate transporter"/>
    <property type="match status" value="1"/>
</dbReference>
<feature type="transmembrane region" description="Helical" evidence="7">
    <location>
        <begin position="395"/>
        <end position="416"/>
    </location>
</feature>
<feature type="transmembrane region" description="Helical" evidence="7">
    <location>
        <begin position="461"/>
        <end position="482"/>
    </location>
</feature>
<dbReference type="PROSITE" id="PS50850">
    <property type="entry name" value="MFS"/>
    <property type="match status" value="1"/>
</dbReference>
<feature type="transmembrane region" description="Helical" evidence="7">
    <location>
        <begin position="233"/>
        <end position="255"/>
    </location>
</feature>
<keyword evidence="2" id="KW-0813">Transport</keyword>
<feature type="transmembrane region" description="Helical" evidence="7">
    <location>
        <begin position="200"/>
        <end position="221"/>
    </location>
</feature>
<keyword evidence="6" id="KW-0325">Glycoprotein</keyword>
<evidence type="ECO:0000256" key="2">
    <source>
        <dbReference type="ARBA" id="ARBA00022448"/>
    </source>
</evidence>
<dbReference type="Pfam" id="PF07690">
    <property type="entry name" value="MFS_1"/>
    <property type="match status" value="1"/>
</dbReference>
<dbReference type="EMBL" id="VMNF01000007">
    <property type="protein sequence ID" value="TXC05075.1"/>
    <property type="molecule type" value="Genomic_DNA"/>
</dbReference>
<dbReference type="InterPro" id="IPR036259">
    <property type="entry name" value="MFS_trans_sf"/>
</dbReference>
<name>A0A5C6T2D6_FUSOC</name>
<keyword evidence="3 7" id="KW-0812">Transmembrane</keyword>
<dbReference type="FunFam" id="1.20.1250.20:FF:000068">
    <property type="entry name" value="MFS general substrate transporter"/>
    <property type="match status" value="1"/>
</dbReference>
<feature type="transmembrane region" description="Helical" evidence="7">
    <location>
        <begin position="139"/>
        <end position="160"/>
    </location>
</feature>
<evidence type="ECO:0000313" key="10">
    <source>
        <dbReference type="Proteomes" id="UP000321331"/>
    </source>
</evidence>
<evidence type="ECO:0000256" key="3">
    <source>
        <dbReference type="ARBA" id="ARBA00022692"/>
    </source>
</evidence>
<protein>
    <recommendedName>
        <fullName evidence="8">Major facilitator superfamily (MFS) profile domain-containing protein</fullName>
    </recommendedName>
</protein>
<feature type="transmembrane region" description="Helical" evidence="7">
    <location>
        <begin position="345"/>
        <end position="362"/>
    </location>
</feature>
<dbReference type="GO" id="GO:0022857">
    <property type="term" value="F:transmembrane transporter activity"/>
    <property type="evidence" value="ECO:0007669"/>
    <property type="project" value="InterPro"/>
</dbReference>
<evidence type="ECO:0000256" key="4">
    <source>
        <dbReference type="ARBA" id="ARBA00022989"/>
    </source>
</evidence>
<dbReference type="Gene3D" id="1.20.1250.20">
    <property type="entry name" value="MFS general substrate transporter like domains"/>
    <property type="match status" value="2"/>
</dbReference>
<feature type="domain" description="Major facilitator superfamily (MFS) profile" evidence="8">
    <location>
        <begin position="74"/>
        <end position="486"/>
    </location>
</feature>
<evidence type="ECO:0000256" key="1">
    <source>
        <dbReference type="ARBA" id="ARBA00004141"/>
    </source>
</evidence>
<evidence type="ECO:0000256" key="6">
    <source>
        <dbReference type="ARBA" id="ARBA00023180"/>
    </source>
</evidence>
<gene>
    <name evidence="9" type="ORF">FocTR4_00002132</name>
</gene>
<feature type="transmembrane region" description="Helical" evidence="7">
    <location>
        <begin position="166"/>
        <end position="188"/>
    </location>
</feature>
<feature type="transmembrane region" description="Helical" evidence="7">
    <location>
        <begin position="428"/>
        <end position="449"/>
    </location>
</feature>
<evidence type="ECO:0000313" key="9">
    <source>
        <dbReference type="EMBL" id="TXC05075.1"/>
    </source>
</evidence>
<accession>A0A5C6T2D6</accession>
<dbReference type="Proteomes" id="UP000321331">
    <property type="component" value="Unassembled WGS sequence"/>
</dbReference>
<evidence type="ECO:0000256" key="5">
    <source>
        <dbReference type="ARBA" id="ARBA00023136"/>
    </source>
</evidence>
<dbReference type="GO" id="GO:0016020">
    <property type="term" value="C:membrane"/>
    <property type="evidence" value="ECO:0007669"/>
    <property type="project" value="UniProtKB-SubCell"/>
</dbReference>
<organism evidence="9 10">
    <name type="scientific">Fusarium oxysporum f. sp. cubense</name>
    <dbReference type="NCBI Taxonomy" id="61366"/>
    <lineage>
        <taxon>Eukaryota</taxon>
        <taxon>Fungi</taxon>
        <taxon>Dikarya</taxon>
        <taxon>Ascomycota</taxon>
        <taxon>Pezizomycotina</taxon>
        <taxon>Sordariomycetes</taxon>
        <taxon>Hypocreomycetidae</taxon>
        <taxon>Hypocreales</taxon>
        <taxon>Nectriaceae</taxon>
        <taxon>Fusarium</taxon>
        <taxon>Fusarium oxysporum species complex</taxon>
    </lineage>
</organism>
<dbReference type="PANTHER" id="PTHR43791:SF57">
    <property type="entry name" value="MAJOR FACILITATOR SUPERFAMILY (MFS) PROFILE DOMAIN-CONTAINING PROTEIN"/>
    <property type="match status" value="1"/>
</dbReference>
<evidence type="ECO:0000259" key="8">
    <source>
        <dbReference type="PROSITE" id="PS50850"/>
    </source>
</evidence>
<feature type="transmembrane region" description="Helical" evidence="7">
    <location>
        <begin position="70"/>
        <end position="87"/>
    </location>
</feature>
<keyword evidence="5 7" id="KW-0472">Membrane</keyword>
<dbReference type="FunFam" id="1.20.1250.20:FF:000034">
    <property type="entry name" value="MFS general substrate transporter"/>
    <property type="match status" value="1"/>
</dbReference>
<keyword evidence="4 7" id="KW-1133">Transmembrane helix</keyword>
<dbReference type="AlphaFoldDB" id="A0A5C6T2D6"/>